<keyword evidence="1" id="KW-0472">Membrane</keyword>
<keyword evidence="1" id="KW-1133">Transmembrane helix</keyword>
<protein>
    <submittedName>
        <fullName evidence="2">Uncharacterized protein</fullName>
    </submittedName>
</protein>
<organism evidence="2">
    <name type="scientific">marine sediment metagenome</name>
    <dbReference type="NCBI Taxonomy" id="412755"/>
    <lineage>
        <taxon>unclassified sequences</taxon>
        <taxon>metagenomes</taxon>
        <taxon>ecological metagenomes</taxon>
    </lineage>
</organism>
<proteinExistence type="predicted"/>
<feature type="transmembrane region" description="Helical" evidence="1">
    <location>
        <begin position="7"/>
        <end position="26"/>
    </location>
</feature>
<reference evidence="2" key="1">
    <citation type="journal article" date="2015" name="Nature">
        <title>Complex archaea that bridge the gap between prokaryotes and eukaryotes.</title>
        <authorList>
            <person name="Spang A."/>
            <person name="Saw J.H."/>
            <person name="Jorgensen S.L."/>
            <person name="Zaremba-Niedzwiedzka K."/>
            <person name="Martijn J."/>
            <person name="Lind A.E."/>
            <person name="van Eijk R."/>
            <person name="Schleper C."/>
            <person name="Guy L."/>
            <person name="Ettema T.J."/>
        </authorList>
    </citation>
    <scope>NUCLEOTIDE SEQUENCE</scope>
</reference>
<comment type="caution">
    <text evidence="2">The sequence shown here is derived from an EMBL/GenBank/DDBJ whole genome shotgun (WGS) entry which is preliminary data.</text>
</comment>
<gene>
    <name evidence="2" type="ORF">LCGC14_2474320</name>
</gene>
<dbReference type="AlphaFoldDB" id="A0A0F9E3A7"/>
<name>A0A0F9E3A7_9ZZZZ</name>
<dbReference type="EMBL" id="LAZR01038822">
    <property type="protein sequence ID" value="KKL18558.1"/>
    <property type="molecule type" value="Genomic_DNA"/>
</dbReference>
<keyword evidence="1" id="KW-0812">Transmembrane</keyword>
<accession>A0A0F9E3A7</accession>
<evidence type="ECO:0000313" key="2">
    <source>
        <dbReference type="EMBL" id="KKL18558.1"/>
    </source>
</evidence>
<sequence>MERERVIEIFLGAIFIILLIIMIFSFTSVSASGSTTTTVTISDSYNTYNIETTQPRYVYDSYDYNKYPTRYYKTNKPYYNDERYLRYDYRPYRDYRYSRHNYKYTKGLFGNEINEYKVYLENKEHKSGYFTVKFYLADYEGKTRTESVTHYLKPYEGKIFRYKNVFDDEYDYAWNYAVKSPNY</sequence>
<evidence type="ECO:0000256" key="1">
    <source>
        <dbReference type="SAM" id="Phobius"/>
    </source>
</evidence>